<keyword evidence="2" id="KW-1185">Reference proteome</keyword>
<dbReference type="AlphaFoldDB" id="A0A9Q3PQK2"/>
<evidence type="ECO:0000313" key="2">
    <source>
        <dbReference type="Proteomes" id="UP000765509"/>
    </source>
</evidence>
<organism evidence="1 2">
    <name type="scientific">Austropuccinia psidii MF-1</name>
    <dbReference type="NCBI Taxonomy" id="1389203"/>
    <lineage>
        <taxon>Eukaryota</taxon>
        <taxon>Fungi</taxon>
        <taxon>Dikarya</taxon>
        <taxon>Basidiomycota</taxon>
        <taxon>Pucciniomycotina</taxon>
        <taxon>Pucciniomycetes</taxon>
        <taxon>Pucciniales</taxon>
        <taxon>Sphaerophragmiaceae</taxon>
        <taxon>Austropuccinia</taxon>
    </lineage>
</organism>
<sequence length="238" mass="26820">MSRPQIPGDVSPQDFDHGLWQSPEAPSHLHKVVSPEDQGNPQLQLKLDPLCGNQGGYIYGIIYYCVPLFLSNPMVMFSGPNYLITTPVLKSITHFEGRLLSHSVLQSLAATRRLFEDPNYLALHELVYTFFQDSSKGNFKRLSSIQSAVKASTTSVFLGQLNWSIQVVFKQAVWHWPFWDNSYSTVGIPSHSSIFKMARSVLTQKHQYSWGSTLQDQSFNFSHIVTTFSSLGTFSPVN</sequence>
<dbReference type="EMBL" id="AVOT02084225">
    <property type="protein sequence ID" value="MBW0569361.1"/>
    <property type="molecule type" value="Genomic_DNA"/>
</dbReference>
<dbReference type="Proteomes" id="UP000765509">
    <property type="component" value="Unassembled WGS sequence"/>
</dbReference>
<name>A0A9Q3PQK2_9BASI</name>
<protein>
    <submittedName>
        <fullName evidence="1">Uncharacterized protein</fullName>
    </submittedName>
</protein>
<comment type="caution">
    <text evidence="1">The sequence shown here is derived from an EMBL/GenBank/DDBJ whole genome shotgun (WGS) entry which is preliminary data.</text>
</comment>
<reference evidence="1" key="1">
    <citation type="submission" date="2021-03" db="EMBL/GenBank/DDBJ databases">
        <title>Draft genome sequence of rust myrtle Austropuccinia psidii MF-1, a brazilian biotype.</title>
        <authorList>
            <person name="Quecine M.C."/>
            <person name="Pachon D.M.R."/>
            <person name="Bonatelli M.L."/>
            <person name="Correr F.H."/>
            <person name="Franceschini L.M."/>
            <person name="Leite T.F."/>
            <person name="Margarido G.R.A."/>
            <person name="Almeida C.A."/>
            <person name="Ferrarezi J.A."/>
            <person name="Labate C.A."/>
        </authorList>
    </citation>
    <scope>NUCLEOTIDE SEQUENCE</scope>
    <source>
        <strain evidence="1">MF-1</strain>
    </source>
</reference>
<gene>
    <name evidence="1" type="ORF">O181_109076</name>
</gene>
<accession>A0A9Q3PQK2</accession>
<proteinExistence type="predicted"/>
<evidence type="ECO:0000313" key="1">
    <source>
        <dbReference type="EMBL" id="MBW0569361.1"/>
    </source>
</evidence>